<dbReference type="Proteomes" id="UP000608522">
    <property type="component" value="Unassembled WGS sequence"/>
</dbReference>
<evidence type="ECO:0008006" key="4">
    <source>
        <dbReference type="Google" id="ProtNLM"/>
    </source>
</evidence>
<evidence type="ECO:0000313" key="3">
    <source>
        <dbReference type="Proteomes" id="UP000608522"/>
    </source>
</evidence>
<feature type="chain" id="PRO_5046101653" description="Small secreted domain DUF320" evidence="1">
    <location>
        <begin position="29"/>
        <end position="86"/>
    </location>
</feature>
<name>A0ABQ3TPQ6_9ACTN</name>
<accession>A0ABQ3TPQ6</accession>
<evidence type="ECO:0000313" key="2">
    <source>
        <dbReference type="EMBL" id="GHI82384.1"/>
    </source>
</evidence>
<feature type="signal peptide" evidence="1">
    <location>
        <begin position="1"/>
        <end position="28"/>
    </location>
</feature>
<keyword evidence="3" id="KW-1185">Reference proteome</keyword>
<sequence length="86" mass="8501">MNNTSRALTALCLGTAALLGVLAAPASAAPTGLLDQTALAPVGRDICKTLHGLPIAGRVGDNVCYVVDDLPAVGGVLTPIIGVAPR</sequence>
<keyword evidence="1" id="KW-0732">Signal</keyword>
<proteinExistence type="predicted"/>
<evidence type="ECO:0000256" key="1">
    <source>
        <dbReference type="SAM" id="SignalP"/>
    </source>
</evidence>
<reference evidence="3" key="1">
    <citation type="submission" date="2023-07" db="EMBL/GenBank/DDBJ databases">
        <title>Whole genome shotgun sequence of Streptomyces spororaveus NBRC 15456.</title>
        <authorList>
            <person name="Komaki H."/>
            <person name="Tamura T."/>
        </authorList>
    </citation>
    <scope>NUCLEOTIDE SEQUENCE [LARGE SCALE GENOMIC DNA]</scope>
    <source>
        <strain evidence="3">NBRC 15456</strain>
    </source>
</reference>
<protein>
    <recommendedName>
        <fullName evidence="4">Small secreted domain DUF320</fullName>
    </recommendedName>
</protein>
<comment type="caution">
    <text evidence="2">The sequence shown here is derived from an EMBL/GenBank/DDBJ whole genome shotgun (WGS) entry which is preliminary data.</text>
</comment>
<organism evidence="2 3">
    <name type="scientific">Streptomyces spororaveus</name>
    <dbReference type="NCBI Taxonomy" id="284039"/>
    <lineage>
        <taxon>Bacteria</taxon>
        <taxon>Bacillati</taxon>
        <taxon>Actinomycetota</taxon>
        <taxon>Actinomycetes</taxon>
        <taxon>Kitasatosporales</taxon>
        <taxon>Streptomycetaceae</taxon>
        <taxon>Streptomyces</taxon>
    </lineage>
</organism>
<dbReference type="EMBL" id="BNED01000005">
    <property type="protein sequence ID" value="GHI82384.1"/>
    <property type="molecule type" value="Genomic_DNA"/>
</dbReference>
<gene>
    <name evidence="2" type="ORF">Sspor_79450</name>
</gene>